<dbReference type="KEGG" id="vg:65102770"/>
<name>A0A3S8D7R2_9GAMA</name>
<sequence>MSSKRRGALVDDIRGLLQERFPGKYVGNICRKPSKDPVVRDILYLEGIRSADEDFDDIDLDNLSDDVFLDEDDDEFAPTVSPEYGVVKYKRENPQRPLKDYPMGVKTRLQNMEPNRAVCSLLLGSNYEDRPDLDVEDETKHNWGKLLRFLGGTGGGASAEQMVQSSSDEDSSDDNLMHEGASSSSSSPPTPGILRRVGDSSSSSSPPTPGILRRVANLSSSSWSSLTDGPSQLQSVIKWAGKDGQSVGQSRLMMTLQDAGPSGGNKDVISISSTESVEFVAMYPPGEHKNMGNKKRRRSLASKSSRPSVPENSVKKHMPREASSNETARLAPKTPPIRGGSNYMWAWDA</sequence>
<evidence type="ECO:0000313" key="2">
    <source>
        <dbReference type="EMBL" id="AZB49215.1"/>
    </source>
</evidence>
<evidence type="ECO:0000256" key="1">
    <source>
        <dbReference type="SAM" id="MobiDB-lite"/>
    </source>
</evidence>
<accession>A0A3S8D7R2</accession>
<dbReference type="EMBL" id="MG452722">
    <property type="protein sequence ID" value="AZB49215.1"/>
    <property type="molecule type" value="Genomic_DNA"/>
</dbReference>
<protein>
    <submittedName>
        <fullName evidence="2">Uncharacterized protein</fullName>
    </submittedName>
</protein>
<reference evidence="2" key="1">
    <citation type="submission" date="2017-11" db="EMBL/GenBank/DDBJ databases">
        <title>The distinct marsupial branch of gammaherpesviruses includes novel host-derived genes seldom found in other viruses.</title>
        <authorList>
            <person name="Vaz P.K."/>
        </authorList>
    </citation>
    <scope>NUCLEOTIDE SEQUENCE</scope>
    <source>
        <strain evidence="2">36M/11</strain>
    </source>
</reference>
<feature type="region of interest" description="Disordered" evidence="1">
    <location>
        <begin position="284"/>
        <end position="349"/>
    </location>
</feature>
<proteinExistence type="predicted"/>
<feature type="region of interest" description="Disordered" evidence="1">
    <location>
        <begin position="154"/>
        <end position="213"/>
    </location>
</feature>
<feature type="compositionally biased region" description="Basic residues" evidence="1">
    <location>
        <begin position="291"/>
        <end position="300"/>
    </location>
</feature>
<keyword evidence="3" id="KW-1185">Reference proteome</keyword>
<gene>
    <name evidence="2" type="primary">ORF45</name>
</gene>
<dbReference type="RefSeq" id="YP_010087485.1">
    <property type="nucleotide sequence ID" value="NC_055555.1"/>
</dbReference>
<dbReference type="GeneID" id="65102770"/>
<dbReference type="Proteomes" id="UP000677407">
    <property type="component" value="Segment"/>
</dbReference>
<evidence type="ECO:0000313" key="3">
    <source>
        <dbReference type="Proteomes" id="UP000677407"/>
    </source>
</evidence>
<organism evidence="2">
    <name type="scientific">Phascolarctid gammaherpesvirus 1</name>
    <dbReference type="NCBI Taxonomy" id="2249313"/>
    <lineage>
        <taxon>Viruses</taxon>
        <taxon>Duplodnaviria</taxon>
        <taxon>Heunggongvirae</taxon>
        <taxon>Peploviricota</taxon>
        <taxon>Herviviricetes</taxon>
        <taxon>Herpesvirales</taxon>
        <taxon>Orthoherpesviridae</taxon>
        <taxon>Gammaherpesvirinae</taxon>
        <taxon>Manticavirus</taxon>
        <taxon>Manticavirus phascolarctidgamma1</taxon>
    </lineage>
</organism>